<dbReference type="Proteomes" id="UP000306753">
    <property type="component" value="Unassembled WGS sequence"/>
</dbReference>
<dbReference type="Pfam" id="PF01322">
    <property type="entry name" value="Cytochrom_C_2"/>
    <property type="match status" value="1"/>
</dbReference>
<feature type="binding site" description="covalent" evidence="7">
    <location>
        <position position="141"/>
    </location>
    <ligand>
        <name>heme c</name>
        <dbReference type="ChEBI" id="CHEBI:61717"/>
    </ligand>
</feature>
<dbReference type="PIRSF" id="PIRSF000027">
    <property type="entry name" value="Cytc_c_prime"/>
    <property type="match status" value="1"/>
</dbReference>
<dbReference type="InterPro" id="IPR010980">
    <property type="entry name" value="Cyt_c/b562"/>
</dbReference>
<feature type="binding site" description="axial binding residue" evidence="6">
    <location>
        <position position="142"/>
    </location>
    <ligand>
        <name>heme c</name>
        <dbReference type="ChEBI" id="CHEBI:61717"/>
    </ligand>
    <ligandPart>
        <name>Fe</name>
        <dbReference type="ChEBI" id="CHEBI:18248"/>
    </ligandPart>
</feature>
<dbReference type="GO" id="GO:0042597">
    <property type="term" value="C:periplasmic space"/>
    <property type="evidence" value="ECO:0007669"/>
    <property type="project" value="InterPro"/>
</dbReference>
<dbReference type="GO" id="GO:0020037">
    <property type="term" value="F:heme binding"/>
    <property type="evidence" value="ECO:0007669"/>
    <property type="project" value="InterPro"/>
</dbReference>
<comment type="caution">
    <text evidence="8">The sequence shown here is derived from an EMBL/GenBank/DDBJ whole genome shotgun (WGS) entry which is preliminary data.</text>
</comment>
<sequence length="148" mass="16526">MKRTLMAAILLGTLALGGCDRVDPDSPQGKRSALFKEMLRVSEDLGGMLRGRLPFDAGRFAEGAVELDNLSRQPWQYFPDERDGRSSARDDVWARQERFQELAREMEAATAALVAASGQTPLRPAQVRPALQQVEDSCEACHREFRAY</sequence>
<gene>
    <name evidence="8" type="ORF">DN820_05110</name>
</gene>
<proteinExistence type="predicted"/>
<dbReference type="GO" id="GO:0009055">
    <property type="term" value="F:electron transfer activity"/>
    <property type="evidence" value="ECO:0007669"/>
    <property type="project" value="InterPro"/>
</dbReference>
<protein>
    <submittedName>
        <fullName evidence="8">Cytochrome c</fullName>
    </submittedName>
</protein>
<evidence type="ECO:0000256" key="6">
    <source>
        <dbReference type="PIRSR" id="PIRSR000027-1"/>
    </source>
</evidence>
<dbReference type="PROSITE" id="PS51009">
    <property type="entry name" value="CYTCII"/>
    <property type="match status" value="1"/>
</dbReference>
<keyword evidence="1" id="KW-0813">Transport</keyword>
<comment type="PTM">
    <text evidence="7">Binds 1 heme group per subunit.</text>
</comment>
<evidence type="ECO:0000256" key="7">
    <source>
        <dbReference type="PIRSR" id="PIRSR000027-2"/>
    </source>
</evidence>
<dbReference type="RefSeq" id="WP_138411080.1">
    <property type="nucleotide sequence ID" value="NZ_QLAF01000030.1"/>
</dbReference>
<dbReference type="EMBL" id="QLAG01000005">
    <property type="protein sequence ID" value="TLX64423.1"/>
    <property type="molecule type" value="Genomic_DNA"/>
</dbReference>
<keyword evidence="2 7" id="KW-0349">Heme</keyword>
<evidence type="ECO:0000313" key="8">
    <source>
        <dbReference type="EMBL" id="TLX64423.1"/>
    </source>
</evidence>
<dbReference type="AlphaFoldDB" id="A0A5R9QHR4"/>
<evidence type="ECO:0000256" key="4">
    <source>
        <dbReference type="ARBA" id="ARBA00022982"/>
    </source>
</evidence>
<keyword evidence="9" id="KW-1185">Reference proteome</keyword>
<keyword evidence="5 6" id="KW-0408">Iron</keyword>
<keyword evidence="4" id="KW-0249">Electron transport</keyword>
<dbReference type="InterPro" id="IPR002321">
    <property type="entry name" value="Cyt_c_II"/>
</dbReference>
<dbReference type="InterPro" id="IPR012127">
    <property type="entry name" value="Cyt_c_prime"/>
</dbReference>
<evidence type="ECO:0000256" key="5">
    <source>
        <dbReference type="ARBA" id="ARBA00023004"/>
    </source>
</evidence>
<name>A0A5R9QHR4_9GAMM</name>
<dbReference type="PROSITE" id="PS51257">
    <property type="entry name" value="PROKAR_LIPOPROTEIN"/>
    <property type="match status" value="1"/>
</dbReference>
<accession>A0A5R9QHR4</accession>
<evidence type="ECO:0000256" key="1">
    <source>
        <dbReference type="ARBA" id="ARBA00022448"/>
    </source>
</evidence>
<evidence type="ECO:0000256" key="3">
    <source>
        <dbReference type="ARBA" id="ARBA00022723"/>
    </source>
</evidence>
<dbReference type="GO" id="GO:0022900">
    <property type="term" value="P:electron transport chain"/>
    <property type="evidence" value="ECO:0007669"/>
    <property type="project" value="InterPro"/>
</dbReference>
<dbReference type="GO" id="GO:0005506">
    <property type="term" value="F:iron ion binding"/>
    <property type="evidence" value="ECO:0007669"/>
    <property type="project" value="InterPro"/>
</dbReference>
<organism evidence="8 9">
    <name type="scientific">Stutzerimonas nosocomialis</name>
    <dbReference type="NCBI Taxonomy" id="1056496"/>
    <lineage>
        <taxon>Bacteria</taxon>
        <taxon>Pseudomonadati</taxon>
        <taxon>Pseudomonadota</taxon>
        <taxon>Gammaproteobacteria</taxon>
        <taxon>Pseudomonadales</taxon>
        <taxon>Pseudomonadaceae</taxon>
        <taxon>Stutzerimonas</taxon>
    </lineage>
</organism>
<feature type="binding site" description="covalent" evidence="7">
    <location>
        <position position="138"/>
    </location>
    <ligand>
        <name>heme c</name>
        <dbReference type="ChEBI" id="CHEBI:61717"/>
    </ligand>
</feature>
<keyword evidence="3 6" id="KW-0479">Metal-binding</keyword>
<dbReference type="SUPFAM" id="SSF47175">
    <property type="entry name" value="Cytochromes"/>
    <property type="match status" value="1"/>
</dbReference>
<reference evidence="8 9" key="1">
    <citation type="journal article" date="2017" name="Eur. J. Clin. Microbiol. Infect. Dis.">
        <title>Uncommonly isolated clinical Pseudomonas: identification and phylogenetic assignation.</title>
        <authorList>
            <person name="Mulet M."/>
            <person name="Gomila M."/>
            <person name="Ramirez A."/>
            <person name="Cardew S."/>
            <person name="Moore E.R."/>
            <person name="Lalucat J."/>
            <person name="Garcia-Valdes E."/>
        </authorList>
    </citation>
    <scope>NUCLEOTIDE SEQUENCE [LARGE SCALE GENOMIC DNA]</scope>
    <source>
        <strain evidence="8 9">SD129</strain>
    </source>
</reference>
<dbReference type="Gene3D" id="1.20.120.10">
    <property type="entry name" value="Cytochrome c/b562"/>
    <property type="match status" value="1"/>
</dbReference>
<evidence type="ECO:0000313" key="9">
    <source>
        <dbReference type="Proteomes" id="UP000306753"/>
    </source>
</evidence>
<evidence type="ECO:0000256" key="2">
    <source>
        <dbReference type="ARBA" id="ARBA00022617"/>
    </source>
</evidence>